<dbReference type="VEuPathDB" id="VectorBase:CPIJ009713"/>
<keyword evidence="4" id="KW-1185">Reference proteome</keyword>
<dbReference type="KEGG" id="cqu:CpipJ_CPIJ009713"/>
<reference evidence="2" key="1">
    <citation type="submission" date="2007-03" db="EMBL/GenBank/DDBJ databases">
        <title>Annotation of Culex pipiens quinquefasciatus.</title>
        <authorList>
            <consortium name="The Broad Institute Genome Sequencing Platform"/>
            <person name="Atkinson P.W."/>
            <person name="Hemingway J."/>
            <person name="Christensen B.M."/>
            <person name="Higgs S."/>
            <person name="Kodira C."/>
            <person name="Hannick L."/>
            <person name="Megy K."/>
            <person name="O'Leary S."/>
            <person name="Pearson M."/>
            <person name="Haas B.J."/>
            <person name="Mauceli E."/>
            <person name="Wortman J.R."/>
            <person name="Lee N.H."/>
            <person name="Guigo R."/>
            <person name="Stanke M."/>
            <person name="Alvarado L."/>
            <person name="Amedeo P."/>
            <person name="Antoine C.H."/>
            <person name="Arensburger P."/>
            <person name="Bidwell S.L."/>
            <person name="Crawford M."/>
            <person name="Camaro F."/>
            <person name="Devon K."/>
            <person name="Engels R."/>
            <person name="Hammond M."/>
            <person name="Howarth C."/>
            <person name="Koehrsen M."/>
            <person name="Lawson D."/>
            <person name="Montgomery P."/>
            <person name="Nene V."/>
            <person name="Nusbaum C."/>
            <person name="Puiu D."/>
            <person name="Romero-Severson J."/>
            <person name="Severson D.W."/>
            <person name="Shumway M."/>
            <person name="Sisk P."/>
            <person name="Stolte C."/>
            <person name="Zeng Q."/>
            <person name="Eisenstadt E."/>
            <person name="Fraser-Liggett C."/>
            <person name="Strausberg R."/>
            <person name="Galagan J."/>
            <person name="Birren B."/>
            <person name="Collins F.H."/>
        </authorList>
    </citation>
    <scope>NUCLEOTIDE SEQUENCE [LARGE SCALE GENOMIC DNA]</scope>
    <source>
        <strain evidence="2">JHB</strain>
    </source>
</reference>
<dbReference type="OMA" id="GWYESDM"/>
<dbReference type="Proteomes" id="UP000002320">
    <property type="component" value="Unassembled WGS sequence"/>
</dbReference>
<sequence length="239" mass="27410">MSVKKALAVGALVTFAVAFVGAAPSFVQYQEWFNNYSAIGEQTMAIKRAGNSNGTALFNQYLIATLANGTVELRRINAEAWQELEAIETDSQPCRESVYQLFEFYTMFAQLDLQDCASDASRSLTPFTTDNFFRYANFVSRELSRITHHAVEALATYNKILEADNVDQRLENDYYDFNWMFNTYQGVLNGELGRFSDEHPIVQELEDCVEETVYLHQSDMFYLISYMEYYCGVVESKKQ</sequence>
<evidence type="ECO:0000313" key="3">
    <source>
        <dbReference type="EnsemblMetazoa" id="CPIJ009713-PA"/>
    </source>
</evidence>
<evidence type="ECO:0000313" key="4">
    <source>
        <dbReference type="Proteomes" id="UP000002320"/>
    </source>
</evidence>
<dbReference type="HOGENOM" id="CLU_068741_0_0_1"/>
<feature type="chain" id="PRO_5014566954" evidence="1">
    <location>
        <begin position="23"/>
        <end position="239"/>
    </location>
</feature>
<dbReference type="eggNOG" id="ENOG502T8DA">
    <property type="taxonomic scope" value="Eukaryota"/>
</dbReference>
<organism>
    <name type="scientific">Culex quinquefasciatus</name>
    <name type="common">Southern house mosquito</name>
    <name type="synonym">Culex pungens</name>
    <dbReference type="NCBI Taxonomy" id="7176"/>
    <lineage>
        <taxon>Eukaryota</taxon>
        <taxon>Metazoa</taxon>
        <taxon>Ecdysozoa</taxon>
        <taxon>Arthropoda</taxon>
        <taxon>Hexapoda</taxon>
        <taxon>Insecta</taxon>
        <taxon>Pterygota</taxon>
        <taxon>Neoptera</taxon>
        <taxon>Endopterygota</taxon>
        <taxon>Diptera</taxon>
        <taxon>Nematocera</taxon>
        <taxon>Culicoidea</taxon>
        <taxon>Culicidae</taxon>
        <taxon>Culicinae</taxon>
        <taxon>Culicini</taxon>
        <taxon>Culex</taxon>
        <taxon>Culex</taxon>
    </lineage>
</organism>
<evidence type="ECO:0000313" key="2">
    <source>
        <dbReference type="EMBL" id="EDS33646.1"/>
    </source>
</evidence>
<dbReference type="EMBL" id="DS232064">
    <property type="protein sequence ID" value="EDS33646.1"/>
    <property type="molecule type" value="Genomic_DNA"/>
</dbReference>
<accession>B0WS27</accession>
<keyword evidence="1" id="KW-0732">Signal</keyword>
<protein>
    <submittedName>
        <fullName evidence="2 3">Uncharacterized protein</fullName>
    </submittedName>
</protein>
<dbReference type="InParanoid" id="B0WS27"/>
<dbReference type="EnsemblMetazoa" id="CPIJ009713-RA">
    <property type="protein sequence ID" value="CPIJ009713-PA"/>
    <property type="gene ID" value="CPIJ009713"/>
</dbReference>
<feature type="signal peptide" evidence="1">
    <location>
        <begin position="1"/>
        <end position="22"/>
    </location>
</feature>
<reference evidence="3" key="2">
    <citation type="submission" date="2020-05" db="UniProtKB">
        <authorList>
            <consortium name="EnsemblMetazoa"/>
        </authorList>
    </citation>
    <scope>IDENTIFICATION</scope>
    <source>
        <strain evidence="3">JHB</strain>
    </source>
</reference>
<proteinExistence type="predicted"/>
<evidence type="ECO:0000256" key="1">
    <source>
        <dbReference type="SAM" id="SignalP"/>
    </source>
</evidence>
<dbReference type="AlphaFoldDB" id="B0WS27"/>
<gene>
    <name evidence="3" type="primary">6042386</name>
    <name evidence="2" type="ORF">CpipJ_CPIJ009713</name>
</gene>
<name>B0WS27_CULQU</name>